<dbReference type="EMBL" id="JABSTQ010009312">
    <property type="protein sequence ID" value="KAG0430554.1"/>
    <property type="molecule type" value="Genomic_DNA"/>
</dbReference>
<name>A0AC60Q9H6_IXOPE</name>
<organism evidence="1 2">
    <name type="scientific">Ixodes persulcatus</name>
    <name type="common">Taiga tick</name>
    <dbReference type="NCBI Taxonomy" id="34615"/>
    <lineage>
        <taxon>Eukaryota</taxon>
        <taxon>Metazoa</taxon>
        <taxon>Ecdysozoa</taxon>
        <taxon>Arthropoda</taxon>
        <taxon>Chelicerata</taxon>
        <taxon>Arachnida</taxon>
        <taxon>Acari</taxon>
        <taxon>Parasitiformes</taxon>
        <taxon>Ixodida</taxon>
        <taxon>Ixodoidea</taxon>
        <taxon>Ixodidae</taxon>
        <taxon>Ixodinae</taxon>
        <taxon>Ixodes</taxon>
    </lineage>
</organism>
<accession>A0AC60Q9H6</accession>
<proteinExistence type="predicted"/>
<protein>
    <submittedName>
        <fullName evidence="1">Uncharacterized protein</fullName>
    </submittedName>
</protein>
<evidence type="ECO:0000313" key="2">
    <source>
        <dbReference type="Proteomes" id="UP000805193"/>
    </source>
</evidence>
<gene>
    <name evidence="1" type="ORF">HPB47_022588</name>
</gene>
<evidence type="ECO:0000313" key="1">
    <source>
        <dbReference type="EMBL" id="KAG0430554.1"/>
    </source>
</evidence>
<comment type="caution">
    <text evidence="1">The sequence shown here is derived from an EMBL/GenBank/DDBJ whole genome shotgun (WGS) entry which is preliminary data.</text>
</comment>
<reference evidence="1 2" key="1">
    <citation type="journal article" date="2020" name="Cell">
        <title>Large-Scale Comparative Analyses of Tick Genomes Elucidate Their Genetic Diversity and Vector Capacities.</title>
        <authorList>
            <consortium name="Tick Genome and Microbiome Consortium (TIGMIC)"/>
            <person name="Jia N."/>
            <person name="Wang J."/>
            <person name="Shi W."/>
            <person name="Du L."/>
            <person name="Sun Y."/>
            <person name="Zhan W."/>
            <person name="Jiang J.F."/>
            <person name="Wang Q."/>
            <person name="Zhang B."/>
            <person name="Ji P."/>
            <person name="Bell-Sakyi L."/>
            <person name="Cui X.M."/>
            <person name="Yuan T.T."/>
            <person name="Jiang B.G."/>
            <person name="Yang W.F."/>
            <person name="Lam T.T."/>
            <person name="Chang Q.C."/>
            <person name="Ding S.J."/>
            <person name="Wang X.J."/>
            <person name="Zhu J.G."/>
            <person name="Ruan X.D."/>
            <person name="Zhao L."/>
            <person name="Wei J.T."/>
            <person name="Ye R.Z."/>
            <person name="Que T.C."/>
            <person name="Du C.H."/>
            <person name="Zhou Y.H."/>
            <person name="Cheng J.X."/>
            <person name="Dai P.F."/>
            <person name="Guo W.B."/>
            <person name="Han X.H."/>
            <person name="Huang E.J."/>
            <person name="Li L.F."/>
            <person name="Wei W."/>
            <person name="Gao Y.C."/>
            <person name="Liu J.Z."/>
            <person name="Shao H.Z."/>
            <person name="Wang X."/>
            <person name="Wang C.C."/>
            <person name="Yang T.C."/>
            <person name="Huo Q.B."/>
            <person name="Li W."/>
            <person name="Chen H.Y."/>
            <person name="Chen S.E."/>
            <person name="Zhou L.G."/>
            <person name="Ni X.B."/>
            <person name="Tian J.H."/>
            <person name="Sheng Y."/>
            <person name="Liu T."/>
            <person name="Pan Y.S."/>
            <person name="Xia L.Y."/>
            <person name="Li J."/>
            <person name="Zhao F."/>
            <person name="Cao W.C."/>
        </authorList>
    </citation>
    <scope>NUCLEOTIDE SEQUENCE [LARGE SCALE GENOMIC DNA]</scope>
    <source>
        <strain evidence="1">Iper-2018</strain>
    </source>
</reference>
<sequence length="374" mass="42289">MLHLLGNLRKLVSLRKVHIDGNVFRLYTNATVALLLAFCMLLTAKEYVGSPIDCFCPTLPKSVVDSFCWIESTYSIKSLFNLSKREEVVYPGAGHSIPDSGERKHHVYYQWVCFLLFCQAISFYFPRWLWKAWEGGKVPAIVSSLDVKSSMLRDRGDMQTQLVDFLVLNLNRNNWYFSRYLWCELLCVVNVVVQISLTDLVLGGGFFLFGSDVVRWQRQVRPELASPMVVMFPRVTMCSFAKYGDSGALENREAICVLPLNVLNEKLFLFLWFWYAGLLVVGILTLCYRVILIAHAPLRCQLLQLRFPDSGRLGALVKSLSVGDVFLLGLIGQNVDALVFSQLVGELSRRVVKAPRALAEPGAHPAYCNTQSRA</sequence>
<dbReference type="Proteomes" id="UP000805193">
    <property type="component" value="Unassembled WGS sequence"/>
</dbReference>
<keyword evidence="2" id="KW-1185">Reference proteome</keyword>